<accession>A0ABT8YFG9</accession>
<name>A0ABT8YFG9_9HYPH</name>
<sequence>MIEIVTLPEMVAIGIDIKARWEELHEAVPAAWARLHAAGTGAQSFLEASLGHHDGIHHELVGYLAAGKSETPDGMVRIVIAEQRYLKLRHEGPLKTIPQSYRRLYDHGERMGLRLTDFMLDFGYRAGLPEGPHELYVALAAEPLQLGG</sequence>
<dbReference type="Gene3D" id="3.20.80.10">
    <property type="entry name" value="Regulatory factor, effector binding domain"/>
    <property type="match status" value="1"/>
</dbReference>
<organism evidence="2 3">
    <name type="scientific">Rhizobium alvei</name>
    <dbReference type="NCBI Taxonomy" id="1132659"/>
    <lineage>
        <taxon>Bacteria</taxon>
        <taxon>Pseudomonadati</taxon>
        <taxon>Pseudomonadota</taxon>
        <taxon>Alphaproteobacteria</taxon>
        <taxon>Hyphomicrobiales</taxon>
        <taxon>Rhizobiaceae</taxon>
        <taxon>Rhizobium/Agrobacterium group</taxon>
        <taxon>Rhizobium</taxon>
    </lineage>
</organism>
<protein>
    <submittedName>
        <fullName evidence="2">GyrI-like domain-containing protein</fullName>
    </submittedName>
</protein>
<dbReference type="EMBL" id="JAUOZU010000001">
    <property type="protein sequence ID" value="MDO6962445.1"/>
    <property type="molecule type" value="Genomic_DNA"/>
</dbReference>
<proteinExistence type="predicted"/>
<comment type="caution">
    <text evidence="2">The sequence shown here is derived from an EMBL/GenBank/DDBJ whole genome shotgun (WGS) entry which is preliminary data.</text>
</comment>
<dbReference type="InterPro" id="IPR011256">
    <property type="entry name" value="Reg_factor_effector_dom_sf"/>
</dbReference>
<dbReference type="InterPro" id="IPR029441">
    <property type="entry name" value="Cass2"/>
</dbReference>
<evidence type="ECO:0000313" key="2">
    <source>
        <dbReference type="EMBL" id="MDO6962445.1"/>
    </source>
</evidence>
<feature type="domain" description="AraC effector-binding" evidence="1">
    <location>
        <begin position="1"/>
        <end position="140"/>
    </location>
</feature>
<dbReference type="SMART" id="SM00871">
    <property type="entry name" value="AraC_E_bind"/>
    <property type="match status" value="1"/>
</dbReference>
<evidence type="ECO:0000259" key="1">
    <source>
        <dbReference type="SMART" id="SM00871"/>
    </source>
</evidence>
<dbReference type="InterPro" id="IPR010499">
    <property type="entry name" value="AraC_E-bd"/>
</dbReference>
<dbReference type="Proteomes" id="UP001174932">
    <property type="component" value="Unassembled WGS sequence"/>
</dbReference>
<evidence type="ECO:0000313" key="3">
    <source>
        <dbReference type="Proteomes" id="UP001174932"/>
    </source>
</evidence>
<dbReference type="Pfam" id="PF14526">
    <property type="entry name" value="Cass2"/>
    <property type="match status" value="1"/>
</dbReference>
<reference evidence="2" key="1">
    <citation type="journal article" date="2015" name="Int. J. Syst. Evol. Microbiol.">
        <title>Rhizobium alvei sp. nov., isolated from a freshwater river.</title>
        <authorList>
            <person name="Sheu S.Y."/>
            <person name="Huang H.W."/>
            <person name="Young C.C."/>
            <person name="Chen W.M."/>
        </authorList>
    </citation>
    <scope>NUCLEOTIDE SEQUENCE</scope>
    <source>
        <strain evidence="2">TNR-22</strain>
    </source>
</reference>
<keyword evidence="3" id="KW-1185">Reference proteome</keyword>
<dbReference type="SUPFAM" id="SSF55136">
    <property type="entry name" value="Probable bacterial effector-binding domain"/>
    <property type="match status" value="1"/>
</dbReference>
<reference evidence="2" key="2">
    <citation type="submission" date="2023-07" db="EMBL/GenBank/DDBJ databases">
        <authorList>
            <person name="Shen H."/>
        </authorList>
    </citation>
    <scope>NUCLEOTIDE SEQUENCE</scope>
    <source>
        <strain evidence="2">TNR-22</strain>
    </source>
</reference>
<dbReference type="RefSeq" id="WP_304374265.1">
    <property type="nucleotide sequence ID" value="NZ_JAUOZU010000001.1"/>
</dbReference>
<gene>
    <name evidence="2" type="ORF">Q4481_00670</name>
</gene>